<proteinExistence type="predicted"/>
<reference evidence="2" key="1">
    <citation type="submission" date="2022-08" db="EMBL/GenBank/DDBJ databases">
        <title>Genome sequencing of akame (Lates japonicus).</title>
        <authorList>
            <person name="Hashiguchi Y."/>
            <person name="Takahashi H."/>
        </authorList>
    </citation>
    <scope>NUCLEOTIDE SEQUENCE</scope>
    <source>
        <strain evidence="2">Kochi</strain>
    </source>
</reference>
<comment type="caution">
    <text evidence="2">The sequence shown here is derived from an EMBL/GenBank/DDBJ whole genome shotgun (WGS) entry which is preliminary data.</text>
</comment>
<evidence type="ECO:0000256" key="1">
    <source>
        <dbReference type="SAM" id="MobiDB-lite"/>
    </source>
</evidence>
<feature type="region of interest" description="Disordered" evidence="1">
    <location>
        <begin position="34"/>
        <end position="63"/>
    </location>
</feature>
<dbReference type="EMBL" id="BRZM01000505">
    <property type="protein sequence ID" value="GLD71071.1"/>
    <property type="molecule type" value="Genomic_DNA"/>
</dbReference>
<dbReference type="Proteomes" id="UP001279410">
    <property type="component" value="Unassembled WGS sequence"/>
</dbReference>
<dbReference type="AlphaFoldDB" id="A0AAD3RJV0"/>
<keyword evidence="3" id="KW-1185">Reference proteome</keyword>
<evidence type="ECO:0000313" key="2">
    <source>
        <dbReference type="EMBL" id="GLD71071.1"/>
    </source>
</evidence>
<organism evidence="2 3">
    <name type="scientific">Lates japonicus</name>
    <name type="common">Japanese lates</name>
    <dbReference type="NCBI Taxonomy" id="270547"/>
    <lineage>
        <taxon>Eukaryota</taxon>
        <taxon>Metazoa</taxon>
        <taxon>Chordata</taxon>
        <taxon>Craniata</taxon>
        <taxon>Vertebrata</taxon>
        <taxon>Euteleostomi</taxon>
        <taxon>Actinopterygii</taxon>
        <taxon>Neopterygii</taxon>
        <taxon>Teleostei</taxon>
        <taxon>Neoteleostei</taxon>
        <taxon>Acanthomorphata</taxon>
        <taxon>Carangaria</taxon>
        <taxon>Carangaria incertae sedis</taxon>
        <taxon>Centropomidae</taxon>
        <taxon>Lates</taxon>
    </lineage>
</organism>
<accession>A0AAD3RJV0</accession>
<sequence>MDSQRLSQPRLSTLLGEELRHISALRLSVTCSGGRGRSPLLRRLTNEELSPSPLSQSTSDPGRIHRACKAASMPSLPWC</sequence>
<evidence type="ECO:0000313" key="3">
    <source>
        <dbReference type="Proteomes" id="UP001279410"/>
    </source>
</evidence>
<protein>
    <submittedName>
        <fullName evidence="2">Potassium voltage-gated channel subfamily H member 4</fullName>
    </submittedName>
</protein>
<gene>
    <name evidence="2" type="ORF">AKAME5_002239100</name>
</gene>
<feature type="compositionally biased region" description="Polar residues" evidence="1">
    <location>
        <begin position="47"/>
        <end position="60"/>
    </location>
</feature>
<name>A0AAD3RJV0_LATJO</name>